<sequence length="144" mass="15245">MAFLIWAATLVVAAVGGYYFTKLVLNLAQRRTEHERPPRPESAETGEPGGSAGANGNDGPDSEAAKSGLRGGMWIGILERVLVTSFLMTGQIAGVAVVVAVKSLGRYPELNTSNSERFIVGTMASLLWALFSAWAGTAALHHFL</sequence>
<keyword evidence="4" id="KW-1185">Reference proteome</keyword>
<evidence type="ECO:0000313" key="3">
    <source>
        <dbReference type="EMBL" id="MFD2839629.1"/>
    </source>
</evidence>
<keyword evidence="2" id="KW-0812">Transmembrane</keyword>
<dbReference type="EMBL" id="JBHUOP010000001">
    <property type="protein sequence ID" value="MFD2839629.1"/>
    <property type="molecule type" value="Genomic_DNA"/>
</dbReference>
<comment type="caution">
    <text evidence="3">The sequence shown here is derived from an EMBL/GenBank/DDBJ whole genome shotgun (WGS) entry which is preliminary data.</text>
</comment>
<evidence type="ECO:0000313" key="4">
    <source>
        <dbReference type="Proteomes" id="UP001597391"/>
    </source>
</evidence>
<reference evidence="4" key="1">
    <citation type="journal article" date="2019" name="Int. J. Syst. Evol. Microbiol.">
        <title>The Global Catalogue of Microorganisms (GCM) 10K type strain sequencing project: providing services to taxonomists for standard genome sequencing and annotation.</title>
        <authorList>
            <consortium name="The Broad Institute Genomics Platform"/>
            <consortium name="The Broad Institute Genome Sequencing Center for Infectious Disease"/>
            <person name="Wu L."/>
            <person name="Ma J."/>
        </authorList>
    </citation>
    <scope>NUCLEOTIDE SEQUENCE [LARGE SCALE GENOMIC DNA]</scope>
    <source>
        <strain evidence="4">KCTC 33576</strain>
    </source>
</reference>
<feature type="compositionally biased region" description="Basic and acidic residues" evidence="1">
    <location>
        <begin position="31"/>
        <end position="42"/>
    </location>
</feature>
<feature type="region of interest" description="Disordered" evidence="1">
    <location>
        <begin position="31"/>
        <end position="65"/>
    </location>
</feature>
<dbReference type="Proteomes" id="UP001597391">
    <property type="component" value="Unassembled WGS sequence"/>
</dbReference>
<gene>
    <name evidence="3" type="ORF">ACFSYH_03490</name>
</gene>
<organism evidence="3 4">
    <name type="scientific">Populibacterium corticicola</name>
    <dbReference type="NCBI Taxonomy" id="1812826"/>
    <lineage>
        <taxon>Bacteria</taxon>
        <taxon>Bacillati</taxon>
        <taxon>Actinomycetota</taxon>
        <taxon>Actinomycetes</taxon>
        <taxon>Micrococcales</taxon>
        <taxon>Jonesiaceae</taxon>
        <taxon>Populibacterium</taxon>
    </lineage>
</organism>
<keyword evidence="2" id="KW-1133">Transmembrane helix</keyword>
<dbReference type="RefSeq" id="WP_377465124.1">
    <property type="nucleotide sequence ID" value="NZ_JBHUOP010000001.1"/>
</dbReference>
<feature type="transmembrane region" description="Helical" evidence="2">
    <location>
        <begin position="81"/>
        <end position="105"/>
    </location>
</feature>
<proteinExistence type="predicted"/>
<accession>A0ABW5XD11</accession>
<evidence type="ECO:0000256" key="2">
    <source>
        <dbReference type="SAM" id="Phobius"/>
    </source>
</evidence>
<keyword evidence="2" id="KW-0472">Membrane</keyword>
<protein>
    <submittedName>
        <fullName evidence="3">Uncharacterized protein</fullName>
    </submittedName>
</protein>
<feature type="transmembrane region" description="Helical" evidence="2">
    <location>
        <begin position="117"/>
        <end position="140"/>
    </location>
</feature>
<evidence type="ECO:0000256" key="1">
    <source>
        <dbReference type="SAM" id="MobiDB-lite"/>
    </source>
</evidence>
<name>A0ABW5XD11_9MICO</name>